<keyword evidence="2" id="KW-1185">Reference proteome</keyword>
<evidence type="ECO:0000313" key="1">
    <source>
        <dbReference type="EMBL" id="SHI91710.1"/>
    </source>
</evidence>
<gene>
    <name evidence="1" type="ORF">SAMN02745170_01338</name>
</gene>
<protein>
    <recommendedName>
        <fullName evidence="3">PAS domain-containing protein</fullName>
    </recommendedName>
</protein>
<dbReference type="OrthoDB" id="1665961at2"/>
<dbReference type="EMBL" id="FQZD01000009">
    <property type="protein sequence ID" value="SHI91710.1"/>
    <property type="molecule type" value="Genomic_DNA"/>
</dbReference>
<accession>A0A1M6F209</accession>
<reference evidence="1 2" key="1">
    <citation type="submission" date="2016-11" db="EMBL/GenBank/DDBJ databases">
        <authorList>
            <person name="Varghese N."/>
            <person name="Submissions S."/>
        </authorList>
    </citation>
    <scope>NUCLEOTIDE SEQUENCE [LARGE SCALE GENOMIC DNA]</scope>
    <source>
        <strain evidence="1 2">DSM 15287</strain>
    </source>
</reference>
<proteinExistence type="predicted"/>
<dbReference type="AlphaFoldDB" id="A0A1M6F209"/>
<evidence type="ECO:0000313" key="2">
    <source>
        <dbReference type="Proteomes" id="UP000322917"/>
    </source>
</evidence>
<evidence type="ECO:0008006" key="3">
    <source>
        <dbReference type="Google" id="ProtNLM"/>
    </source>
</evidence>
<dbReference type="RefSeq" id="WP_149734153.1">
    <property type="nucleotide sequence ID" value="NZ_FQZD01000009.1"/>
</dbReference>
<dbReference type="Proteomes" id="UP000322917">
    <property type="component" value="Unassembled WGS sequence"/>
</dbReference>
<sequence length="111" mass="12475">MMNLDTKVVEAFQLMWENFPEPVTLVHKSREVIAVNAACAAIGRMPGMRCIEQGAPEAHRGCLANQALQTQKATYKTITRGDKNIISYWLPINGYPDYFIHFGVGVTIDYQ</sequence>
<name>A0A1M6F209_9FIRM</name>
<organism evidence="1 2">
    <name type="scientific">Propionispora hippei DSM 15287</name>
    <dbReference type="NCBI Taxonomy" id="1123003"/>
    <lineage>
        <taxon>Bacteria</taxon>
        <taxon>Bacillati</taxon>
        <taxon>Bacillota</taxon>
        <taxon>Negativicutes</taxon>
        <taxon>Selenomonadales</taxon>
        <taxon>Sporomusaceae</taxon>
        <taxon>Propionispora</taxon>
    </lineage>
</organism>